<gene>
    <name evidence="9" type="ORF">TSYNT_9121</name>
</gene>
<dbReference type="GO" id="GO:0003677">
    <property type="term" value="F:DNA binding"/>
    <property type="evidence" value="ECO:0007669"/>
    <property type="project" value="UniProtKB-KW"/>
</dbReference>
<dbReference type="Gene3D" id="3.40.50.300">
    <property type="entry name" value="P-loop containing nucleotide triphosphate hydrolases"/>
    <property type="match status" value="1"/>
</dbReference>
<evidence type="ECO:0000313" key="9">
    <source>
        <dbReference type="EMBL" id="GAQ25872.1"/>
    </source>
</evidence>
<dbReference type="Gene3D" id="3.40.50.510">
    <property type="entry name" value="Phosphotransferase system, mannose-type IIA component"/>
    <property type="match status" value="1"/>
</dbReference>
<dbReference type="Pfam" id="PF00874">
    <property type="entry name" value="PRD"/>
    <property type="match status" value="2"/>
</dbReference>
<dbReference type="SUPFAM" id="SSF63520">
    <property type="entry name" value="PTS-regulatory domain, PRD"/>
    <property type="match status" value="2"/>
</dbReference>
<dbReference type="Pfam" id="PF00158">
    <property type="entry name" value="Sigma54_activat"/>
    <property type="match status" value="1"/>
</dbReference>
<dbReference type="STRING" id="224999.GCA_001485475_01908"/>
<dbReference type="InterPro" id="IPR011608">
    <property type="entry name" value="PRD"/>
</dbReference>
<organism evidence="9">
    <name type="scientific">Tepidanaerobacter syntrophicus</name>
    <dbReference type="NCBI Taxonomy" id="224999"/>
    <lineage>
        <taxon>Bacteria</taxon>
        <taxon>Bacillati</taxon>
        <taxon>Bacillota</taxon>
        <taxon>Clostridia</taxon>
        <taxon>Thermosediminibacterales</taxon>
        <taxon>Tepidanaerobacteraceae</taxon>
        <taxon>Tepidanaerobacter</taxon>
    </lineage>
</organism>
<dbReference type="PROSITE" id="PS51372">
    <property type="entry name" value="PRD_2"/>
    <property type="match status" value="2"/>
</dbReference>
<evidence type="ECO:0000256" key="2">
    <source>
        <dbReference type="ARBA" id="ARBA00022741"/>
    </source>
</evidence>
<dbReference type="RefSeq" id="WP_059033483.1">
    <property type="nucleotide sequence ID" value="NZ_DF977003.1"/>
</dbReference>
<feature type="domain" description="PRD" evidence="8">
    <location>
        <begin position="810"/>
        <end position="913"/>
    </location>
</feature>
<evidence type="ECO:0000256" key="1">
    <source>
        <dbReference type="ARBA" id="ARBA00022679"/>
    </source>
</evidence>
<keyword evidence="10" id="KW-1185">Reference proteome</keyword>
<dbReference type="InterPro" id="IPR036390">
    <property type="entry name" value="WH_DNA-bd_sf"/>
</dbReference>
<evidence type="ECO:0000259" key="8">
    <source>
        <dbReference type="PROSITE" id="PS51372"/>
    </source>
</evidence>
<evidence type="ECO:0000313" key="10">
    <source>
        <dbReference type="Proteomes" id="UP000062160"/>
    </source>
</evidence>
<protein>
    <submittedName>
        <fullName evidence="9">Transcriptional regulator with an AAA-type ATPase domain and a DNA-binding domain</fullName>
    </submittedName>
</protein>
<accession>A0A0U9HGA2</accession>
<dbReference type="GO" id="GO:0009401">
    <property type="term" value="P:phosphoenolpyruvate-dependent sugar phosphotransferase system"/>
    <property type="evidence" value="ECO:0007669"/>
    <property type="project" value="InterPro"/>
</dbReference>
<dbReference type="PROSITE" id="PS00676">
    <property type="entry name" value="SIGMA54_INTERACT_2"/>
    <property type="match status" value="1"/>
</dbReference>
<dbReference type="PANTHER" id="PTHR32071">
    <property type="entry name" value="TRANSCRIPTIONAL REGULATORY PROTEIN"/>
    <property type="match status" value="1"/>
</dbReference>
<evidence type="ECO:0000259" key="7">
    <source>
        <dbReference type="PROSITE" id="PS51096"/>
    </source>
</evidence>
<dbReference type="Gene3D" id="1.10.1790.10">
    <property type="entry name" value="PRD domain"/>
    <property type="match status" value="2"/>
</dbReference>
<dbReference type="InterPro" id="IPR025943">
    <property type="entry name" value="Sigma_54_int_dom_ATP-bd_2"/>
</dbReference>
<dbReference type="CDD" id="cd00006">
    <property type="entry name" value="PTS_IIA_man"/>
    <property type="match status" value="1"/>
</dbReference>
<dbReference type="PROSITE" id="PS50045">
    <property type="entry name" value="SIGMA54_INTERACT_4"/>
    <property type="match status" value="1"/>
</dbReference>
<dbReference type="AlphaFoldDB" id="A0A0U9HGA2"/>
<dbReference type="InterPro" id="IPR036634">
    <property type="entry name" value="PRD_sf"/>
</dbReference>
<feature type="domain" description="PTS EIIA type-4" evidence="7">
    <location>
        <begin position="560"/>
        <end position="701"/>
    </location>
</feature>
<dbReference type="GO" id="GO:0006355">
    <property type="term" value="P:regulation of DNA-templated transcription"/>
    <property type="evidence" value="ECO:0007669"/>
    <property type="project" value="InterPro"/>
</dbReference>
<dbReference type="InterPro" id="IPR027417">
    <property type="entry name" value="P-loop_NTPase"/>
</dbReference>
<keyword evidence="5 9" id="KW-0238">DNA-binding</keyword>
<dbReference type="Pfam" id="PF03610">
    <property type="entry name" value="EIIA-man"/>
    <property type="match status" value="1"/>
</dbReference>
<dbReference type="SMART" id="SM00382">
    <property type="entry name" value="AAA"/>
    <property type="match status" value="1"/>
</dbReference>
<dbReference type="InterPro" id="IPR002078">
    <property type="entry name" value="Sigma_54_int"/>
</dbReference>
<evidence type="ECO:0000259" key="6">
    <source>
        <dbReference type="PROSITE" id="PS50045"/>
    </source>
</evidence>
<feature type="domain" description="PRD" evidence="8">
    <location>
        <begin position="452"/>
        <end position="557"/>
    </location>
</feature>
<dbReference type="SUPFAM" id="SSF46785">
    <property type="entry name" value="Winged helix' DNA-binding domain"/>
    <property type="match status" value="1"/>
</dbReference>
<dbReference type="OrthoDB" id="9765164at2"/>
<dbReference type="InterPro" id="IPR004701">
    <property type="entry name" value="PTS_EIIA_man-typ"/>
</dbReference>
<name>A0A0U9HGA2_9FIRM</name>
<evidence type="ECO:0000256" key="3">
    <source>
        <dbReference type="ARBA" id="ARBA00022777"/>
    </source>
</evidence>
<keyword evidence="1" id="KW-0808">Transferase</keyword>
<keyword evidence="4" id="KW-0067">ATP-binding</keyword>
<dbReference type="GO" id="GO:0016301">
    <property type="term" value="F:kinase activity"/>
    <property type="evidence" value="ECO:0007669"/>
    <property type="project" value="UniProtKB-KW"/>
</dbReference>
<evidence type="ECO:0000256" key="5">
    <source>
        <dbReference type="ARBA" id="ARBA00023125"/>
    </source>
</evidence>
<dbReference type="GO" id="GO:0016020">
    <property type="term" value="C:membrane"/>
    <property type="evidence" value="ECO:0007669"/>
    <property type="project" value="InterPro"/>
</dbReference>
<dbReference type="EMBL" id="DF977003">
    <property type="protein sequence ID" value="GAQ25872.1"/>
    <property type="molecule type" value="Genomic_DNA"/>
</dbReference>
<proteinExistence type="predicted"/>
<keyword evidence="3" id="KW-0418">Kinase</keyword>
<reference evidence="9" key="1">
    <citation type="journal article" date="2016" name="Genome Announc.">
        <title>Draft Genome Sequence of the Syntrophic Lactate-Degrading Bacterium Tepidanaerobacter syntrophicus JLT.</title>
        <authorList>
            <person name="Matsuura N."/>
            <person name="Ohashi A."/>
            <person name="Tourlousse D.M."/>
            <person name="Sekiguchi Y."/>
        </authorList>
    </citation>
    <scope>NUCLEOTIDE SEQUENCE [LARGE SCALE GENOMIC DNA]</scope>
    <source>
        <strain evidence="9">JL</strain>
    </source>
</reference>
<dbReference type="PROSITE" id="PS51096">
    <property type="entry name" value="PTS_EIIA_TYPE_4"/>
    <property type="match status" value="1"/>
</dbReference>
<dbReference type="InterPro" id="IPR003593">
    <property type="entry name" value="AAA+_ATPase"/>
</dbReference>
<sequence length="913" mass="103618">MKRYQKVYETVKSECMRQLEQNGELFGVCAQEVAEILKIYRSNASSDLNYLVREGKLEKVSGKPVFYKIKAEDLDLLTRHKLYIEKSNQKAQGVLDKIIGANDSLKTAVLQAKAAIMYPPMGLHTLLLGETGTGKSMFAEAIYRHAKEIGILKKEAPFVTFNCADYAHNPQLLISQLFGVKKGTYTGADKDKAGLVAKADGGILFLDEVHRLPPEGQEMLFYLIDKGLYRRLGEIDALHEARILIICATTEEPESSLLSTFIRRIPMTVKLPPLRQRTLSERLELIKTFFTEEAKYLKIDIHVTENSMRALLLYDCPNNIGQLKSDIKLSCAKSFIRYISGKEEDCLKIRSEDLPEYVRNGILHYREHREELKRLGLKSEAVFGAEKDKPQILDKTNTLNIYEVIEEKRNTLKRKGLTEKDIDLMLSLDIENILKKYISRLNEQSMEQLYKVVDKKIVAIAKCFLDYAASQLNRVFSEKVLYSISMHVSSTLERIKANKIIFNPRTNEIKTLYPKEFGVSFKMAELLRNNFGVDIPEDELGFITMFLITEENGKENKSSRVGVVVAMHGETTATSMVDVAAKLLGERHAVGYNLPLDKKPEIALEELTELVIKINEGKGVIVLADMGSLVFFGDIIHERTGIPIKTVEMVSTPMVLEASRKATMAASLDEVYDAVINFSPYIGRIYYADNLNYNKGIRDDVIVTACFTGEGAALKMKDIVERYLDNTCKNADVIPIDINSVEDYNRKIAQIKQEKNILAVISSVKPEDITLKYLSPKDLLENKAESFLKSELLDKNIVLIEQMKEVVKENTSIDSEKYIKDFITFYKSLKKHNIILNEDMIVGFILHISCAIEKIQTGTFKPKINTAQISFLKEKYPEDFKTVASALESMEKSFNISFPDEIYSNLVKVIHFL</sequence>
<evidence type="ECO:0000256" key="4">
    <source>
        <dbReference type="ARBA" id="ARBA00022840"/>
    </source>
</evidence>
<dbReference type="SUPFAM" id="SSF52540">
    <property type="entry name" value="P-loop containing nucleoside triphosphate hydrolases"/>
    <property type="match status" value="1"/>
</dbReference>
<dbReference type="CDD" id="cd00009">
    <property type="entry name" value="AAA"/>
    <property type="match status" value="1"/>
</dbReference>
<dbReference type="InterPro" id="IPR036662">
    <property type="entry name" value="PTS_EIIA_man-typ_sf"/>
</dbReference>
<feature type="domain" description="Sigma-54 factor interaction" evidence="6">
    <location>
        <begin position="98"/>
        <end position="332"/>
    </location>
</feature>
<dbReference type="PANTHER" id="PTHR32071:SF38">
    <property type="entry name" value="PSP OPERON TRANSCRIPTIONAL ACTIVATOR"/>
    <property type="match status" value="1"/>
</dbReference>
<dbReference type="SUPFAM" id="SSF53062">
    <property type="entry name" value="PTS system fructose IIA component-like"/>
    <property type="match status" value="1"/>
</dbReference>
<dbReference type="InterPro" id="IPR033887">
    <property type="entry name" value="PTS_IIA_man"/>
</dbReference>
<dbReference type="GO" id="GO:0005524">
    <property type="term" value="F:ATP binding"/>
    <property type="evidence" value="ECO:0007669"/>
    <property type="project" value="UniProtKB-KW"/>
</dbReference>
<keyword evidence="2" id="KW-0547">Nucleotide-binding</keyword>
<dbReference type="Proteomes" id="UP000062160">
    <property type="component" value="Unassembled WGS sequence"/>
</dbReference>